<keyword evidence="2" id="KW-1185">Reference proteome</keyword>
<dbReference type="STRING" id="742817.HMPREF9449_02724"/>
<gene>
    <name evidence="1" type="ORF">HMPREF9449_02724</name>
</gene>
<proteinExistence type="predicted"/>
<dbReference type="HOGENOM" id="CLU_3045946_0_0_10"/>
<evidence type="ECO:0000313" key="2">
    <source>
        <dbReference type="Proteomes" id="UP000004892"/>
    </source>
</evidence>
<accession>H1DKD8</accession>
<sequence length="54" mass="6162">MKKWREYSASEKRMLVVLGILILLILLTFGRVSQGVQKGMSRFFSDSADTVQVK</sequence>
<name>H1DKD8_9BACT</name>
<dbReference type="GeneID" id="98070730"/>
<dbReference type="AlphaFoldDB" id="H1DKD8"/>
<comment type="caution">
    <text evidence="1">The sequence shown here is derived from an EMBL/GenBank/DDBJ whole genome shotgun (WGS) entry which is preliminary data.</text>
</comment>
<evidence type="ECO:0000313" key="1">
    <source>
        <dbReference type="EMBL" id="EHP45752.1"/>
    </source>
</evidence>
<dbReference type="PATRIC" id="fig|742817.3.peg.2917"/>
<dbReference type="EMBL" id="ADMC01000028">
    <property type="protein sequence ID" value="EHP45752.1"/>
    <property type="molecule type" value="Genomic_DNA"/>
</dbReference>
<dbReference type="RefSeq" id="WP_009137868.1">
    <property type="nucleotide sequence ID" value="NZ_JH594597.1"/>
</dbReference>
<organism evidence="1 2">
    <name type="scientific">Odoribacter laneus YIT 12061</name>
    <dbReference type="NCBI Taxonomy" id="742817"/>
    <lineage>
        <taxon>Bacteria</taxon>
        <taxon>Pseudomonadati</taxon>
        <taxon>Bacteroidota</taxon>
        <taxon>Bacteroidia</taxon>
        <taxon>Bacteroidales</taxon>
        <taxon>Odoribacteraceae</taxon>
        <taxon>Odoribacter</taxon>
    </lineage>
</organism>
<dbReference type="Proteomes" id="UP000004892">
    <property type="component" value="Unassembled WGS sequence"/>
</dbReference>
<protein>
    <submittedName>
        <fullName evidence="1">Uncharacterized protein</fullName>
    </submittedName>
</protein>
<reference evidence="1 2" key="1">
    <citation type="submission" date="2012-01" db="EMBL/GenBank/DDBJ databases">
        <title>The Genome Sequence of Odoribacter laneus YIT 12061.</title>
        <authorList>
            <consortium name="The Broad Institute Genome Sequencing Platform"/>
            <person name="Earl A."/>
            <person name="Ward D."/>
            <person name="Feldgarden M."/>
            <person name="Gevers D."/>
            <person name="Morotomi M."/>
            <person name="Young S.K."/>
            <person name="Zeng Q."/>
            <person name="Gargeya S."/>
            <person name="Fitzgerald M."/>
            <person name="Haas B."/>
            <person name="Abouelleil A."/>
            <person name="Alvarado L."/>
            <person name="Arachchi H.M."/>
            <person name="Berlin A."/>
            <person name="Chapman S.B."/>
            <person name="Gearin G."/>
            <person name="Goldberg J."/>
            <person name="Griggs A."/>
            <person name="Gujja S."/>
            <person name="Hansen M."/>
            <person name="Heiman D."/>
            <person name="Howarth C."/>
            <person name="Larimer J."/>
            <person name="Lui A."/>
            <person name="MacDonald P.J.P."/>
            <person name="McCowen C."/>
            <person name="Montmayeur A."/>
            <person name="Murphy C."/>
            <person name="Neiman D."/>
            <person name="Pearson M."/>
            <person name="Priest M."/>
            <person name="Roberts A."/>
            <person name="Saif S."/>
            <person name="Shea T."/>
            <person name="Sisk P."/>
            <person name="Stolte C."/>
            <person name="Sykes S."/>
            <person name="Wortman J."/>
            <person name="Nusbaum C."/>
            <person name="Birren B."/>
        </authorList>
    </citation>
    <scope>NUCLEOTIDE SEQUENCE [LARGE SCALE GENOMIC DNA]</scope>
    <source>
        <strain evidence="1 2">YIT 12061</strain>
    </source>
</reference>